<evidence type="ECO:0000313" key="1">
    <source>
        <dbReference type="EMBL" id="MBQ0847153.1"/>
    </source>
</evidence>
<name>A0A941B6P5_9ACTN</name>
<comment type="caution">
    <text evidence="1">The sequence shown here is derived from an EMBL/GenBank/DDBJ whole genome shotgun (WGS) entry which is preliminary data.</text>
</comment>
<accession>A0A941B6P5</accession>
<protein>
    <submittedName>
        <fullName evidence="1">Uncharacterized protein</fullName>
    </submittedName>
</protein>
<sequence length="421" mass="47136">MSMTMPDADRRLAVPLRLDVERWATFRIRRRVLAVVHTVTSARRLLEAVRLLEGDPRVQVVFTTAADVFNHGVDAFLEGTRALVVPWNQAVHTRFDLALAASYGSLHELQVPVIVLPHGASYNKRVSMPGDHRRRAMAEREVYGLGRQWLVRDGVVVPSAIVLAHEDDRERLGRQCPEALPVAEVIGDPCYDRVVASLPSRALYREALRTGPRQELVLVCSTWGPDSLLGQQWDLLERLAAELPREEFRIVVMLHSNVWNAHSEWHIRSAFARLNRSGVGLVGQHAEWCGAVVAADYLVSDHGSVSLYGAMTGARILTAGSPDTELDPGSPMAELRSLAPRIRTDRPLRRQLRQSSAAYRSELYTRIATRLSSEPGRFAPRMRALLYRRLRLRPPVAAPTTERARLPVVVRCDEPGAQAHE</sequence>
<organism evidence="1 2">
    <name type="scientific">Streptomyces liliiviolaceus</name>
    <dbReference type="NCBI Taxonomy" id="2823109"/>
    <lineage>
        <taxon>Bacteria</taxon>
        <taxon>Bacillati</taxon>
        <taxon>Actinomycetota</taxon>
        <taxon>Actinomycetes</taxon>
        <taxon>Kitasatosporales</taxon>
        <taxon>Streptomycetaceae</taxon>
        <taxon>Streptomyces</taxon>
    </lineage>
</organism>
<reference evidence="1 2" key="1">
    <citation type="submission" date="2021-04" db="EMBL/GenBank/DDBJ databases">
        <authorList>
            <person name="Tang X."/>
            <person name="Zhou X."/>
            <person name="Chen X."/>
            <person name="Cernava T."/>
            <person name="Zhang C."/>
        </authorList>
    </citation>
    <scope>NUCLEOTIDE SEQUENCE [LARGE SCALE GENOMIC DNA]</scope>
    <source>
        <strain evidence="1 2">BH-SS-21</strain>
    </source>
</reference>
<keyword evidence="2" id="KW-1185">Reference proteome</keyword>
<proteinExistence type="predicted"/>
<evidence type="ECO:0000313" key="2">
    <source>
        <dbReference type="Proteomes" id="UP000677413"/>
    </source>
</evidence>
<dbReference type="EMBL" id="JAGPYQ010000001">
    <property type="protein sequence ID" value="MBQ0847153.1"/>
    <property type="molecule type" value="Genomic_DNA"/>
</dbReference>
<dbReference type="RefSeq" id="WP_210880895.1">
    <property type="nucleotide sequence ID" value="NZ_JAGPYQ010000001.1"/>
</dbReference>
<dbReference type="Proteomes" id="UP000677413">
    <property type="component" value="Unassembled WGS sequence"/>
</dbReference>
<dbReference type="SUPFAM" id="SSF53756">
    <property type="entry name" value="UDP-Glycosyltransferase/glycogen phosphorylase"/>
    <property type="match status" value="1"/>
</dbReference>
<dbReference type="AlphaFoldDB" id="A0A941B6P5"/>
<gene>
    <name evidence="1" type="ORF">J8N05_02805</name>
</gene>